<dbReference type="STRING" id="1818881.A3196_02230"/>
<feature type="transmembrane region" description="Helical" evidence="5">
    <location>
        <begin position="39"/>
        <end position="57"/>
    </location>
</feature>
<name>A0A1E2ULS4_9GAMM</name>
<dbReference type="PANTHER" id="PTHR43280">
    <property type="entry name" value="ARAC-FAMILY TRANSCRIPTIONAL REGULATOR"/>
    <property type="match status" value="1"/>
</dbReference>
<organism evidence="7 8">
    <name type="scientific">Candidatus Thiodiazotropha endoloripes</name>
    <dbReference type="NCBI Taxonomy" id="1818881"/>
    <lineage>
        <taxon>Bacteria</taxon>
        <taxon>Pseudomonadati</taxon>
        <taxon>Pseudomonadota</taxon>
        <taxon>Gammaproteobacteria</taxon>
        <taxon>Chromatiales</taxon>
        <taxon>Sedimenticolaceae</taxon>
        <taxon>Candidatus Thiodiazotropha</taxon>
    </lineage>
</organism>
<dbReference type="PROSITE" id="PS01124">
    <property type="entry name" value="HTH_ARAC_FAMILY_2"/>
    <property type="match status" value="1"/>
</dbReference>
<dbReference type="GO" id="GO:0043565">
    <property type="term" value="F:sequence-specific DNA binding"/>
    <property type="evidence" value="ECO:0007669"/>
    <property type="project" value="InterPro"/>
</dbReference>
<dbReference type="AlphaFoldDB" id="A0A1E2ULS4"/>
<evidence type="ECO:0000256" key="2">
    <source>
        <dbReference type="ARBA" id="ARBA00023125"/>
    </source>
</evidence>
<proteinExistence type="predicted"/>
<keyword evidence="3" id="KW-0804">Transcription</keyword>
<comment type="caution">
    <text evidence="7">The sequence shown here is derived from an EMBL/GenBank/DDBJ whole genome shotgun (WGS) entry which is preliminary data.</text>
</comment>
<dbReference type="RefSeq" id="WP_069024064.1">
    <property type="nucleotide sequence ID" value="NZ_LVJZ01000003.1"/>
</dbReference>
<protein>
    <recommendedName>
        <fullName evidence="6">HTH araC/xylS-type domain-containing protein</fullName>
    </recommendedName>
</protein>
<accession>A0A1E2ULS4</accession>
<dbReference type="InterPro" id="IPR009057">
    <property type="entry name" value="Homeodomain-like_sf"/>
</dbReference>
<dbReference type="PANTHER" id="PTHR43280:SF29">
    <property type="entry name" value="ARAC-FAMILY TRANSCRIPTIONAL REGULATOR"/>
    <property type="match status" value="1"/>
</dbReference>
<evidence type="ECO:0000256" key="5">
    <source>
        <dbReference type="SAM" id="Phobius"/>
    </source>
</evidence>
<reference evidence="7 8" key="1">
    <citation type="submission" date="2016-03" db="EMBL/GenBank/DDBJ databases">
        <title>Chemosynthetic sulphur-oxidizing symbionts of marine invertebrate animals are capable of nitrogen fixation.</title>
        <authorList>
            <person name="Petersen J.M."/>
            <person name="Kemper A."/>
            <person name="Gruber-Vodicka H."/>
            <person name="Cardini U."/>
            <person name="Geest Mvander."/>
            <person name="Kleiner M."/>
            <person name="Bulgheresi S."/>
            <person name="Fussmann M."/>
            <person name="Herbold C."/>
            <person name="Seah B.K.B."/>
            <person name="Antony C.Paul."/>
            <person name="Liu D."/>
            <person name="Belitz A."/>
            <person name="Weber M."/>
        </authorList>
    </citation>
    <scope>NUCLEOTIDE SEQUENCE [LARGE SCALE GENOMIC DNA]</scope>
    <source>
        <strain evidence="7">G_D</strain>
    </source>
</reference>
<evidence type="ECO:0000313" key="7">
    <source>
        <dbReference type="EMBL" id="ODB95670.1"/>
    </source>
</evidence>
<dbReference type="PROSITE" id="PS00041">
    <property type="entry name" value="HTH_ARAC_FAMILY_1"/>
    <property type="match status" value="1"/>
</dbReference>
<feature type="domain" description="HTH araC/xylS-type" evidence="6">
    <location>
        <begin position="298"/>
        <end position="405"/>
    </location>
</feature>
<feature type="transmembrane region" description="Helical" evidence="5">
    <location>
        <begin position="103"/>
        <end position="122"/>
    </location>
</feature>
<feature type="transmembrane region" description="Helical" evidence="5">
    <location>
        <begin position="6"/>
        <end position="27"/>
    </location>
</feature>
<evidence type="ECO:0000313" key="8">
    <source>
        <dbReference type="Proteomes" id="UP000094849"/>
    </source>
</evidence>
<evidence type="ECO:0000259" key="6">
    <source>
        <dbReference type="PROSITE" id="PS01124"/>
    </source>
</evidence>
<dbReference type="Pfam" id="PF12833">
    <property type="entry name" value="HTH_18"/>
    <property type="match status" value="1"/>
</dbReference>
<dbReference type="SMART" id="SM00342">
    <property type="entry name" value="HTH_ARAC"/>
    <property type="match status" value="1"/>
</dbReference>
<dbReference type="InterPro" id="IPR020449">
    <property type="entry name" value="Tscrpt_reg_AraC-type_HTH"/>
</dbReference>
<feature type="transmembrane region" description="Helical" evidence="5">
    <location>
        <begin position="142"/>
        <end position="166"/>
    </location>
</feature>
<dbReference type="PRINTS" id="PR00032">
    <property type="entry name" value="HTHARAC"/>
</dbReference>
<dbReference type="SUPFAM" id="SSF46689">
    <property type="entry name" value="Homeodomain-like"/>
    <property type="match status" value="1"/>
</dbReference>
<sequence>MQPEIDLYSAIMLLGAVQGMFLALALINAKSGLPVAHRLLALLTLTFSIDLWMAFLHQSGHVTSYPRLLVIDTNIDFLFGPLTYLYVTALTARSGFHFTLQQWRHFLPFLLGFVILIPLMLLDQQQLQSLLNSQGEQQDSDILWAELAMIVVGVLSILQMALYLGLSIKRLLQHQKSIEDQFSFLERINLAWLKNLLLALVVLYLFYLADVFLADLLAFPEEVIGIHFLMIVLVIYSMGYLGLRQPAIFTQQYRSATQTDGQSMDAHANQTDANLNDREPTASHTKYQRSALDSKTSQLLYEELQNHMDEQRTFLDSKLTLPQLAAQLRISPNYLSQVINEQAECNFFDFINRYRVEEAQRHLTAGAAQVNILGIALDAGFNSKSAFYTAFKRHTGQTPSQYRKSANIQTNIRQSTD</sequence>
<feature type="transmembrane region" description="Helical" evidence="5">
    <location>
        <begin position="196"/>
        <end position="218"/>
    </location>
</feature>
<dbReference type="EMBL" id="LVJZ01000003">
    <property type="protein sequence ID" value="ODB95670.1"/>
    <property type="molecule type" value="Genomic_DNA"/>
</dbReference>
<evidence type="ECO:0000256" key="4">
    <source>
        <dbReference type="SAM" id="MobiDB-lite"/>
    </source>
</evidence>
<evidence type="ECO:0000256" key="1">
    <source>
        <dbReference type="ARBA" id="ARBA00023015"/>
    </source>
</evidence>
<keyword evidence="5" id="KW-0472">Membrane</keyword>
<feature type="region of interest" description="Disordered" evidence="4">
    <location>
        <begin position="272"/>
        <end position="291"/>
    </location>
</feature>
<gene>
    <name evidence="7" type="ORF">A3196_02230</name>
</gene>
<dbReference type="InterPro" id="IPR018062">
    <property type="entry name" value="HTH_AraC-typ_CS"/>
</dbReference>
<keyword evidence="5" id="KW-1133">Transmembrane helix</keyword>
<dbReference type="Gene3D" id="1.10.10.60">
    <property type="entry name" value="Homeodomain-like"/>
    <property type="match status" value="2"/>
</dbReference>
<keyword evidence="2" id="KW-0238">DNA-binding</keyword>
<evidence type="ECO:0000256" key="3">
    <source>
        <dbReference type="ARBA" id="ARBA00023163"/>
    </source>
</evidence>
<keyword evidence="8" id="KW-1185">Reference proteome</keyword>
<keyword evidence="1" id="KW-0805">Transcription regulation</keyword>
<dbReference type="Proteomes" id="UP000094849">
    <property type="component" value="Unassembled WGS sequence"/>
</dbReference>
<dbReference type="GO" id="GO:0003700">
    <property type="term" value="F:DNA-binding transcription factor activity"/>
    <property type="evidence" value="ECO:0007669"/>
    <property type="project" value="InterPro"/>
</dbReference>
<feature type="transmembrane region" description="Helical" evidence="5">
    <location>
        <begin position="224"/>
        <end position="243"/>
    </location>
</feature>
<feature type="transmembrane region" description="Helical" evidence="5">
    <location>
        <begin position="77"/>
        <end position="96"/>
    </location>
</feature>
<dbReference type="InterPro" id="IPR018060">
    <property type="entry name" value="HTH_AraC"/>
</dbReference>
<keyword evidence="5" id="KW-0812">Transmembrane</keyword>